<dbReference type="EMBL" id="QGTZ01000008">
    <property type="protein sequence ID" value="PWW37886.1"/>
    <property type="molecule type" value="Genomic_DNA"/>
</dbReference>
<dbReference type="AlphaFoldDB" id="A0A855XUW9"/>
<reference evidence="2 3" key="1">
    <citation type="submission" date="2018-05" db="EMBL/GenBank/DDBJ databases">
        <title>Freshwater and sediment microbial communities from various areas in North America, analyzing microbe dynamics in response to fracking.</title>
        <authorList>
            <person name="Lamendella R."/>
        </authorList>
    </citation>
    <scope>NUCLEOTIDE SEQUENCE [LARGE SCALE GENOMIC DNA]</scope>
    <source>
        <strain evidence="2 3">DB-3</strain>
    </source>
</reference>
<feature type="region of interest" description="Disordered" evidence="1">
    <location>
        <begin position="119"/>
        <end position="141"/>
    </location>
</feature>
<comment type="caution">
    <text evidence="2">The sequence shown here is derived from an EMBL/GenBank/DDBJ whole genome shotgun (WGS) entry which is preliminary data.</text>
</comment>
<name>A0A855XUW9_9BACL</name>
<proteinExistence type="predicted"/>
<organism evidence="2 3">
    <name type="scientific">Paenibacillus pabuli</name>
    <dbReference type="NCBI Taxonomy" id="1472"/>
    <lineage>
        <taxon>Bacteria</taxon>
        <taxon>Bacillati</taxon>
        <taxon>Bacillota</taxon>
        <taxon>Bacilli</taxon>
        <taxon>Bacillales</taxon>
        <taxon>Paenibacillaceae</taxon>
        <taxon>Paenibacillus</taxon>
    </lineage>
</organism>
<evidence type="ECO:0000313" key="3">
    <source>
        <dbReference type="Proteomes" id="UP000247078"/>
    </source>
</evidence>
<dbReference type="RefSeq" id="WP_110000376.1">
    <property type="nucleotide sequence ID" value="NZ_QGTZ01000008.1"/>
</dbReference>
<evidence type="ECO:0000313" key="2">
    <source>
        <dbReference type="EMBL" id="PWW37886.1"/>
    </source>
</evidence>
<feature type="compositionally biased region" description="Polar residues" evidence="1">
    <location>
        <begin position="124"/>
        <end position="134"/>
    </location>
</feature>
<sequence length="141" mass="15562">MNKTQGQLLSLLETTFNPEGDINLLAIAEKEIQINEKGRSVHQVRIALTFQEGGTVNPYYDGTDLFVTIGEDNIQFTLEKDWVDGPPTIEGSPIEFALGWVGELAEPFYVSPEALAAAEANSHPRYSNNPQGNSHQEDSEK</sequence>
<gene>
    <name evidence="2" type="ORF">DET56_10879</name>
</gene>
<accession>A0A855XUW9</accession>
<evidence type="ECO:0000256" key="1">
    <source>
        <dbReference type="SAM" id="MobiDB-lite"/>
    </source>
</evidence>
<dbReference type="Proteomes" id="UP000247078">
    <property type="component" value="Unassembled WGS sequence"/>
</dbReference>
<protein>
    <submittedName>
        <fullName evidence="2">Uncharacterized protein</fullName>
    </submittedName>
</protein>